<dbReference type="PANTHER" id="PTHR43823:SF3">
    <property type="entry name" value="MULTIDRUG EXPORT PROTEIN MEPA"/>
    <property type="match status" value="1"/>
</dbReference>
<comment type="subcellular location">
    <subcellularLocation>
        <location evidence="1">Cell membrane</location>
        <topology evidence="1">Multi-pass membrane protein</topology>
    </subcellularLocation>
</comment>
<organism evidence="7 8">
    <name type="scientific">Malacoplasma penetrans (strain HF-2)</name>
    <name type="common">Mycoplasma penetrans</name>
    <dbReference type="NCBI Taxonomy" id="272633"/>
    <lineage>
        <taxon>Bacteria</taxon>
        <taxon>Bacillati</taxon>
        <taxon>Mycoplasmatota</taxon>
        <taxon>Mycoplasmoidales</taxon>
        <taxon>Mycoplasmoidaceae</taxon>
        <taxon>Malacoplasma</taxon>
    </lineage>
</organism>
<keyword evidence="3 6" id="KW-0812">Transmembrane</keyword>
<dbReference type="FunCoup" id="Q8EUM1">
    <property type="interactions" value="131"/>
</dbReference>
<keyword evidence="5 6" id="KW-0472">Membrane</keyword>
<keyword evidence="4 6" id="KW-1133">Transmembrane helix</keyword>
<dbReference type="GO" id="GO:0005886">
    <property type="term" value="C:plasma membrane"/>
    <property type="evidence" value="ECO:0007669"/>
    <property type="project" value="UniProtKB-SubCell"/>
</dbReference>
<feature type="transmembrane region" description="Helical" evidence="6">
    <location>
        <begin position="268"/>
        <end position="292"/>
    </location>
</feature>
<feature type="transmembrane region" description="Helical" evidence="6">
    <location>
        <begin position="235"/>
        <end position="256"/>
    </location>
</feature>
<evidence type="ECO:0000313" key="8">
    <source>
        <dbReference type="Proteomes" id="UP000002522"/>
    </source>
</evidence>
<dbReference type="Proteomes" id="UP000002522">
    <property type="component" value="Chromosome"/>
</dbReference>
<feature type="transmembrane region" description="Helical" evidence="6">
    <location>
        <begin position="521"/>
        <end position="548"/>
    </location>
</feature>
<evidence type="ECO:0000256" key="2">
    <source>
        <dbReference type="ARBA" id="ARBA00022475"/>
    </source>
</evidence>
<feature type="transmembrane region" description="Helical" evidence="6">
    <location>
        <begin position="410"/>
        <end position="433"/>
    </location>
</feature>
<dbReference type="EMBL" id="BA000026">
    <property type="protein sequence ID" value="BAC44691.1"/>
    <property type="molecule type" value="Genomic_DNA"/>
</dbReference>
<evidence type="ECO:0008006" key="9">
    <source>
        <dbReference type="Google" id="ProtNLM"/>
    </source>
</evidence>
<dbReference type="GO" id="GO:0015297">
    <property type="term" value="F:antiporter activity"/>
    <property type="evidence" value="ECO:0007669"/>
    <property type="project" value="InterPro"/>
</dbReference>
<dbReference type="Pfam" id="PF01554">
    <property type="entry name" value="MatE"/>
    <property type="match status" value="1"/>
</dbReference>
<keyword evidence="8" id="KW-1185">Reference proteome</keyword>
<feature type="transmembrane region" description="Helical" evidence="6">
    <location>
        <begin position="209"/>
        <end position="228"/>
    </location>
</feature>
<proteinExistence type="predicted"/>
<evidence type="ECO:0000256" key="5">
    <source>
        <dbReference type="ARBA" id="ARBA00023136"/>
    </source>
</evidence>
<protein>
    <recommendedName>
        <fullName evidence="9">MATE efflux family protein</fullName>
    </recommendedName>
</protein>
<dbReference type="InterPro" id="IPR051327">
    <property type="entry name" value="MATE_MepA_subfamily"/>
</dbReference>
<evidence type="ECO:0000256" key="3">
    <source>
        <dbReference type="ARBA" id="ARBA00022692"/>
    </source>
</evidence>
<sequence>MKIFFKKPNNKNTLEKSQLDSAVRLFENTTIFKSLLRIVFLAVTVSLASGLYVFADQVLMQQILPQNQSYIDYIQETIGWSSTMFVGDPTYGTMKGVVDEITRLVNAGNSPITVLCTAISLASGLGSAILYSKALGTKKIYDINSIWKNSFYNCLSFSIITSIVLSACVFIIIPQEIHLGAADNYSEQQKAIIIALQQESIKLCTNYCLILTIFNIFNNFLIYYVSLLNSEGKNAIPTIVVLISNAINILTDWVLLKFSPSSSAYVSVYGSAIATVVSYILSNFMFTTYLLYKNKRNDTFMIFKNLSLKNYKVNWKIVLDILRIGTASFFRNASTAVFSIVQLSLYGLAIKGVSIYSIANQNATYFTSIMGAVTPIYNLFFSAMIGILRGARTVISYNHGRGLTENIRKAFWISTGMAFGYGAIFFIVSGPLFTSFGFGNGGLLNLFNVSIDSPKYWDTVKLLNINTAQLVIYAFLLSGMLYFQSVAKPVHALISSIMYGLILGLPMLFILWSISISTKNIWLYQCAPIIISSISGFLIFGYTVWYLYFRLPKTTCER</sequence>
<evidence type="ECO:0000256" key="4">
    <source>
        <dbReference type="ARBA" id="ARBA00022989"/>
    </source>
</evidence>
<feature type="transmembrane region" description="Helical" evidence="6">
    <location>
        <begin position="151"/>
        <end position="173"/>
    </location>
</feature>
<dbReference type="PANTHER" id="PTHR43823">
    <property type="entry name" value="SPORULATION PROTEIN YKVU"/>
    <property type="match status" value="1"/>
</dbReference>
<feature type="transmembrane region" description="Helical" evidence="6">
    <location>
        <begin position="112"/>
        <end position="131"/>
    </location>
</feature>
<dbReference type="GO" id="GO:0042910">
    <property type="term" value="F:xenobiotic transmembrane transporter activity"/>
    <property type="evidence" value="ECO:0007669"/>
    <property type="project" value="InterPro"/>
</dbReference>
<feature type="transmembrane region" description="Helical" evidence="6">
    <location>
        <begin position="34"/>
        <end position="55"/>
    </location>
</feature>
<dbReference type="eggNOG" id="COG0534">
    <property type="taxonomic scope" value="Bacteria"/>
</dbReference>
<evidence type="ECO:0000313" key="7">
    <source>
        <dbReference type="EMBL" id="BAC44691.1"/>
    </source>
</evidence>
<dbReference type="RefSeq" id="WP_011077720.1">
    <property type="nucleotide sequence ID" value="NC_004432.1"/>
</dbReference>
<dbReference type="KEGG" id="mpe:MYPE9000"/>
<reference evidence="7 8" key="1">
    <citation type="journal article" date="2002" name="Nucleic Acids Res.">
        <title>The complete genomic sequence of Mycoplasma penetrans, an intracellular bacterial pathogen in humans.</title>
        <authorList>
            <person name="Sasaki Y."/>
            <person name="Ishikawa J."/>
            <person name="Yamashita A."/>
            <person name="Oshima K."/>
            <person name="Kenri T."/>
            <person name="Furuya K."/>
            <person name="Yoshino C."/>
            <person name="Horino A."/>
            <person name="Shiba T."/>
            <person name="Sasaki T."/>
            <person name="Hattori M."/>
        </authorList>
    </citation>
    <scope>NUCLEOTIDE SEQUENCE [LARGE SCALE GENOMIC DNA]</scope>
    <source>
        <strain evidence="7 8">HF-2</strain>
    </source>
</reference>
<dbReference type="InParanoid" id="Q8EUM1"/>
<feature type="transmembrane region" description="Helical" evidence="6">
    <location>
        <begin position="336"/>
        <end position="359"/>
    </location>
</feature>
<dbReference type="AlphaFoldDB" id="Q8EUM1"/>
<name>Q8EUM1_MALP2</name>
<feature type="transmembrane region" description="Helical" evidence="6">
    <location>
        <begin position="490"/>
        <end position="515"/>
    </location>
</feature>
<keyword evidence="2" id="KW-1003">Cell membrane</keyword>
<evidence type="ECO:0000256" key="6">
    <source>
        <dbReference type="SAM" id="Phobius"/>
    </source>
</evidence>
<dbReference type="STRING" id="272633.gene:10732022"/>
<gene>
    <name evidence="7" type="ordered locus">MYPE9000</name>
</gene>
<feature type="transmembrane region" description="Helical" evidence="6">
    <location>
        <begin position="365"/>
        <end position="389"/>
    </location>
</feature>
<feature type="transmembrane region" description="Helical" evidence="6">
    <location>
        <begin position="462"/>
        <end position="483"/>
    </location>
</feature>
<dbReference type="HOGENOM" id="CLU_488190_0_0_14"/>
<accession>Q8EUM1</accession>
<evidence type="ECO:0000256" key="1">
    <source>
        <dbReference type="ARBA" id="ARBA00004651"/>
    </source>
</evidence>
<dbReference type="InterPro" id="IPR002528">
    <property type="entry name" value="MATE_fam"/>
</dbReference>